<dbReference type="GO" id="GO:0005886">
    <property type="term" value="C:plasma membrane"/>
    <property type="evidence" value="ECO:0007669"/>
    <property type="project" value="TreeGrafter"/>
</dbReference>
<dbReference type="SUPFAM" id="SSF51206">
    <property type="entry name" value="cAMP-binding domain-like"/>
    <property type="match status" value="1"/>
</dbReference>
<evidence type="ECO:0000313" key="4">
    <source>
        <dbReference type="EMBL" id="CAL1173445.1"/>
    </source>
</evidence>
<dbReference type="EMBL" id="CAMXCT030006789">
    <property type="protein sequence ID" value="CAL4807382.1"/>
    <property type="molecule type" value="Genomic_DNA"/>
</dbReference>
<dbReference type="PANTHER" id="PTHR10217">
    <property type="entry name" value="VOLTAGE AND LIGAND GATED POTASSIUM CHANNEL"/>
    <property type="match status" value="1"/>
</dbReference>
<evidence type="ECO:0000256" key="1">
    <source>
        <dbReference type="SAM" id="MobiDB-lite"/>
    </source>
</evidence>
<feature type="compositionally biased region" description="Polar residues" evidence="1">
    <location>
        <begin position="207"/>
        <end position="216"/>
    </location>
</feature>
<comment type="caution">
    <text evidence="3">The sequence shown here is derived from an EMBL/GenBank/DDBJ whole genome shotgun (WGS) entry which is preliminary data.</text>
</comment>
<dbReference type="PROSITE" id="PS50042">
    <property type="entry name" value="CNMP_BINDING_3"/>
    <property type="match status" value="1"/>
</dbReference>
<dbReference type="InterPro" id="IPR014710">
    <property type="entry name" value="RmlC-like_jellyroll"/>
</dbReference>
<feature type="compositionally biased region" description="Acidic residues" evidence="1">
    <location>
        <begin position="276"/>
        <end position="297"/>
    </location>
</feature>
<protein>
    <recommendedName>
        <fullName evidence="2">Cyclic nucleotide-binding domain-containing protein</fullName>
    </recommendedName>
</protein>
<evidence type="ECO:0000313" key="3">
    <source>
        <dbReference type="EMBL" id="CAI4020070.1"/>
    </source>
</evidence>
<evidence type="ECO:0000259" key="2">
    <source>
        <dbReference type="PROSITE" id="PS50042"/>
    </source>
</evidence>
<feature type="domain" description="Cyclic nucleotide-binding" evidence="2">
    <location>
        <begin position="27"/>
        <end position="125"/>
    </location>
</feature>
<dbReference type="InterPro" id="IPR050818">
    <property type="entry name" value="KCNH_animal-type"/>
</dbReference>
<dbReference type="PANTHER" id="PTHR10217:SF435">
    <property type="entry name" value="POTASSIUM VOLTAGE-GATED CHANNEL PROTEIN EAG"/>
    <property type="match status" value="1"/>
</dbReference>
<dbReference type="Gene3D" id="2.60.120.10">
    <property type="entry name" value="Jelly Rolls"/>
    <property type="match status" value="1"/>
</dbReference>
<reference evidence="3" key="1">
    <citation type="submission" date="2022-10" db="EMBL/GenBank/DDBJ databases">
        <authorList>
            <person name="Chen Y."/>
            <person name="Dougan E. K."/>
            <person name="Chan C."/>
            <person name="Rhodes N."/>
            <person name="Thang M."/>
        </authorList>
    </citation>
    <scope>NUCLEOTIDE SEQUENCE</scope>
</reference>
<accession>A0A9P1GS93</accession>
<keyword evidence="5" id="KW-1185">Reference proteome</keyword>
<name>A0A9P1GS93_9DINO</name>
<dbReference type="CDD" id="cd00038">
    <property type="entry name" value="CAP_ED"/>
    <property type="match status" value="1"/>
</dbReference>
<evidence type="ECO:0000313" key="5">
    <source>
        <dbReference type="Proteomes" id="UP001152797"/>
    </source>
</evidence>
<dbReference type="Proteomes" id="UP001152797">
    <property type="component" value="Unassembled WGS sequence"/>
</dbReference>
<dbReference type="EMBL" id="CAMXCT010006789">
    <property type="protein sequence ID" value="CAI4020070.1"/>
    <property type="molecule type" value="Genomic_DNA"/>
</dbReference>
<dbReference type="Pfam" id="PF00027">
    <property type="entry name" value="cNMP_binding"/>
    <property type="match status" value="1"/>
</dbReference>
<reference evidence="4" key="2">
    <citation type="submission" date="2024-04" db="EMBL/GenBank/DDBJ databases">
        <authorList>
            <person name="Chen Y."/>
            <person name="Shah S."/>
            <person name="Dougan E. K."/>
            <person name="Thang M."/>
            <person name="Chan C."/>
        </authorList>
    </citation>
    <scope>NUCLEOTIDE SEQUENCE [LARGE SCALE GENOMIC DNA]</scope>
</reference>
<gene>
    <name evidence="3" type="ORF">C1SCF055_LOCUS44519</name>
</gene>
<feature type="region of interest" description="Disordered" evidence="1">
    <location>
        <begin position="234"/>
        <end position="360"/>
    </location>
</feature>
<dbReference type="AlphaFoldDB" id="A0A9P1GS93"/>
<proteinExistence type="predicted"/>
<dbReference type="InterPro" id="IPR000595">
    <property type="entry name" value="cNMP-bd_dom"/>
</dbReference>
<feature type="compositionally biased region" description="Basic and acidic residues" evidence="1">
    <location>
        <begin position="298"/>
        <end position="307"/>
    </location>
</feature>
<dbReference type="SMART" id="SM00100">
    <property type="entry name" value="cNMP"/>
    <property type="match status" value="1"/>
</dbReference>
<sequence>MQAAEADGEAERKAGLEYLESILKSQEFAGRDSNFVKELLLNASVERFVDDQVIFHENDDVDRLYFIENGEAAVCVDDQPIEKISSGKVIGLGAIFETLGLPVTIKAMASCNCHSVSRQNLLSALQKYPEDANHLRSFAERLCKEETSRWEKRGAILRTKRKLKAISAMRNGRKSALATRTVMEEMSATSTPPETPEVHQVSEPLASATTPTSSRPLQDEVKRRQKLQMIRAGLAARQRGESTGSSSAACRKGRGVRLATESLEESPGIGLPLDASPEDETSEVAFELDELELADPDGELHRQHSHESQSGSPLLASGGRARTRRQGSASIRKDDGSRSALKKKGSKRSFLPVLSSASPA</sequence>
<organism evidence="3">
    <name type="scientific">Cladocopium goreaui</name>
    <dbReference type="NCBI Taxonomy" id="2562237"/>
    <lineage>
        <taxon>Eukaryota</taxon>
        <taxon>Sar</taxon>
        <taxon>Alveolata</taxon>
        <taxon>Dinophyceae</taxon>
        <taxon>Suessiales</taxon>
        <taxon>Symbiodiniaceae</taxon>
        <taxon>Cladocopium</taxon>
    </lineage>
</organism>
<dbReference type="EMBL" id="CAMXCT020006789">
    <property type="protein sequence ID" value="CAL1173445.1"/>
    <property type="molecule type" value="Genomic_DNA"/>
</dbReference>
<dbReference type="GO" id="GO:0005249">
    <property type="term" value="F:voltage-gated potassium channel activity"/>
    <property type="evidence" value="ECO:0007669"/>
    <property type="project" value="TreeGrafter"/>
</dbReference>
<dbReference type="GO" id="GO:0042391">
    <property type="term" value="P:regulation of membrane potential"/>
    <property type="evidence" value="ECO:0007669"/>
    <property type="project" value="TreeGrafter"/>
</dbReference>
<dbReference type="OrthoDB" id="2152421at2759"/>
<feature type="region of interest" description="Disordered" evidence="1">
    <location>
        <begin position="184"/>
        <end position="221"/>
    </location>
</feature>
<dbReference type="InterPro" id="IPR018490">
    <property type="entry name" value="cNMP-bd_dom_sf"/>
</dbReference>